<evidence type="ECO:0000313" key="2">
    <source>
        <dbReference type="EMBL" id="QDU73637.1"/>
    </source>
</evidence>
<dbReference type="AlphaFoldDB" id="A0A518C333"/>
<feature type="region of interest" description="Disordered" evidence="1">
    <location>
        <begin position="1"/>
        <end position="22"/>
    </location>
</feature>
<reference evidence="3" key="1">
    <citation type="submission" date="2019-02" db="EMBL/GenBank/DDBJ databases">
        <title>Deep-cultivation of Planctomycetes and their phenomic and genomic characterization uncovers novel biology.</title>
        <authorList>
            <person name="Wiegand S."/>
            <person name="Jogler M."/>
            <person name="Boedeker C."/>
            <person name="Pinto D."/>
            <person name="Vollmers J."/>
            <person name="Rivas-Marin E."/>
            <person name="Kohn T."/>
            <person name="Peeters S.H."/>
            <person name="Heuer A."/>
            <person name="Rast P."/>
            <person name="Oberbeckmann S."/>
            <person name="Bunk B."/>
            <person name="Jeske O."/>
            <person name="Meyerdierks A."/>
            <person name="Storesund J.E."/>
            <person name="Kallscheuer N."/>
            <person name="Luecker S."/>
            <person name="Lage O.M."/>
            <person name="Pohl T."/>
            <person name="Merkel B.J."/>
            <person name="Hornburger P."/>
            <person name="Mueller R.-W."/>
            <person name="Bruemmer F."/>
            <person name="Labrenz M."/>
            <person name="Spormann A.M."/>
            <person name="Op den Camp H."/>
            <person name="Overmann J."/>
            <person name="Amann R."/>
            <person name="Jetten M.S.M."/>
            <person name="Mascher T."/>
            <person name="Medema M.H."/>
            <person name="Devos D.P."/>
            <person name="Kaster A.-K."/>
            <person name="Ovreas L."/>
            <person name="Rohde M."/>
            <person name="Galperin M.Y."/>
            <person name="Jogler C."/>
        </authorList>
    </citation>
    <scope>NUCLEOTIDE SEQUENCE [LARGE SCALE GENOMIC DNA]</scope>
    <source>
        <strain evidence="3">Pan97</strain>
    </source>
</reference>
<gene>
    <name evidence="2" type="ORF">Pan97_06350</name>
</gene>
<evidence type="ECO:0000256" key="1">
    <source>
        <dbReference type="SAM" id="MobiDB-lite"/>
    </source>
</evidence>
<proteinExistence type="predicted"/>
<feature type="compositionally biased region" description="Basic residues" evidence="1">
    <location>
        <begin position="119"/>
        <end position="128"/>
    </location>
</feature>
<dbReference type="Proteomes" id="UP000318626">
    <property type="component" value="Chromosome"/>
</dbReference>
<feature type="compositionally biased region" description="Polar residues" evidence="1">
    <location>
        <begin position="1"/>
        <end position="10"/>
    </location>
</feature>
<feature type="region of interest" description="Disordered" evidence="1">
    <location>
        <begin position="54"/>
        <end position="135"/>
    </location>
</feature>
<keyword evidence="3" id="KW-1185">Reference proteome</keyword>
<dbReference type="EMBL" id="CP036289">
    <property type="protein sequence ID" value="QDU73637.1"/>
    <property type="molecule type" value="Genomic_DNA"/>
</dbReference>
<feature type="compositionally biased region" description="Basic and acidic residues" evidence="1">
    <location>
        <begin position="11"/>
        <end position="20"/>
    </location>
</feature>
<dbReference type="RefSeq" id="WP_144970621.1">
    <property type="nucleotide sequence ID" value="NZ_CP036289.1"/>
</dbReference>
<accession>A0A518C333</accession>
<sequence>MSSSPAQPKTSDQRSTERRSQVVVRAGRHYVCSACGTWVEIPADVVGQWVIAVDSSPQPDQPSQGDPPQEDAEKEGASVDKPQVPANTPRWASSWVSPNGGGGRATSASCFAPITQRPKPARPRRPKTPLRDSYTGQTIDGLIVPAAAKLDRALSWVTFHLTVLDRQGTEFNRLRKLLKKQRGQHGRAATDHAILDRADLQKHSRVPRPSLLGRARRSSVRARQSDAHAHVSMASQAIGVLTRWHRKSATPSCQRRLRTWKRIQGRGPP</sequence>
<evidence type="ECO:0000313" key="3">
    <source>
        <dbReference type="Proteomes" id="UP000318626"/>
    </source>
</evidence>
<organism evidence="2 3">
    <name type="scientific">Bremerella volcania</name>
    <dbReference type="NCBI Taxonomy" id="2527984"/>
    <lineage>
        <taxon>Bacteria</taxon>
        <taxon>Pseudomonadati</taxon>
        <taxon>Planctomycetota</taxon>
        <taxon>Planctomycetia</taxon>
        <taxon>Pirellulales</taxon>
        <taxon>Pirellulaceae</taxon>
        <taxon>Bremerella</taxon>
    </lineage>
</organism>
<name>A0A518C333_9BACT</name>
<dbReference type="KEGG" id="bvo:Pan97_06350"/>
<protein>
    <submittedName>
        <fullName evidence="2">Uncharacterized protein</fullName>
    </submittedName>
</protein>
<feature type="compositionally biased region" description="Low complexity" evidence="1">
    <location>
        <begin position="54"/>
        <end position="67"/>
    </location>
</feature>